<dbReference type="Proteomes" id="UP000249522">
    <property type="component" value="Unassembled WGS sequence"/>
</dbReference>
<evidence type="ECO:0000313" key="10">
    <source>
        <dbReference type="Proteomes" id="UP000249522"/>
    </source>
</evidence>
<organism evidence="9 10">
    <name type="scientific">Paenibacillus sambharensis</name>
    <dbReference type="NCBI Taxonomy" id="1803190"/>
    <lineage>
        <taxon>Bacteria</taxon>
        <taxon>Bacillati</taxon>
        <taxon>Bacillota</taxon>
        <taxon>Bacilli</taxon>
        <taxon>Bacillales</taxon>
        <taxon>Paenibacillaceae</taxon>
        <taxon>Paenibacillus</taxon>
    </lineage>
</organism>
<protein>
    <submittedName>
        <fullName evidence="9">Iron ABC transporter permease</fullName>
    </submittedName>
</protein>
<evidence type="ECO:0000256" key="6">
    <source>
        <dbReference type="ARBA" id="ARBA00022989"/>
    </source>
</evidence>
<feature type="transmembrane region" description="Helical" evidence="8">
    <location>
        <begin position="21"/>
        <end position="43"/>
    </location>
</feature>
<reference evidence="9 10" key="1">
    <citation type="submission" date="2018-06" db="EMBL/GenBank/DDBJ databases">
        <title>Paenibacillus imtechensis sp. nov.</title>
        <authorList>
            <person name="Pinnaka A.K."/>
            <person name="Singh H."/>
            <person name="Kaur M."/>
        </authorList>
    </citation>
    <scope>NUCLEOTIDE SEQUENCE [LARGE SCALE GENOMIC DNA]</scope>
    <source>
        <strain evidence="9 10">SMB1</strain>
    </source>
</reference>
<sequence>MNKYITLRARSGSFSLLLEKRAIIVLLILAGLSCLLVIAGLSVGSSLVSPLEVILHLAGAGTGEHAFVIETLRLPRILLAMLVGGALGVSGLILQGIIRNPLGSPDIIGVTGGASLAAVIFITCFAGGVSMDWLPLAAIAGAACMSSLIYLLSWKKGVTPIRLVLIGIGMAAAASAMTTMMIVLGDTYSTAQAYLWLTGSVYGADWVDVRSMLPWVLLFIPLALFFSKTANAQEMGDQVAAGIGVKVQLHRFVLLFISVALAGSAVAFAGGIAFVGLIAPHIARKLVGRSFGSLVPVSALVGGMIVCLADIVARTAFLPLDLPAGIFVSGIGAPFFIYLLYRNRHQ</sequence>
<keyword evidence="5 8" id="KW-0812">Transmembrane</keyword>
<evidence type="ECO:0000256" key="1">
    <source>
        <dbReference type="ARBA" id="ARBA00004651"/>
    </source>
</evidence>
<evidence type="ECO:0000256" key="3">
    <source>
        <dbReference type="ARBA" id="ARBA00022448"/>
    </source>
</evidence>
<evidence type="ECO:0000256" key="5">
    <source>
        <dbReference type="ARBA" id="ARBA00022692"/>
    </source>
</evidence>
<dbReference type="PANTHER" id="PTHR30472">
    <property type="entry name" value="FERRIC ENTEROBACTIN TRANSPORT SYSTEM PERMEASE PROTEIN"/>
    <property type="match status" value="1"/>
</dbReference>
<feature type="transmembrane region" description="Helical" evidence="8">
    <location>
        <begin position="107"/>
        <end position="128"/>
    </location>
</feature>
<dbReference type="Pfam" id="PF01032">
    <property type="entry name" value="FecCD"/>
    <property type="match status" value="1"/>
</dbReference>
<dbReference type="InterPro" id="IPR000522">
    <property type="entry name" value="ABC_transptr_permease_BtuC"/>
</dbReference>
<dbReference type="CDD" id="cd06550">
    <property type="entry name" value="TM_ABC_iron-siderophores_like"/>
    <property type="match status" value="1"/>
</dbReference>
<proteinExistence type="inferred from homology"/>
<dbReference type="Gene3D" id="1.10.3470.10">
    <property type="entry name" value="ABC transporter involved in vitamin B12 uptake, BtuC"/>
    <property type="match status" value="1"/>
</dbReference>
<keyword evidence="4" id="KW-1003">Cell membrane</keyword>
<feature type="transmembrane region" description="Helical" evidence="8">
    <location>
        <begin position="134"/>
        <end position="152"/>
    </location>
</feature>
<comment type="subcellular location">
    <subcellularLocation>
        <location evidence="1">Cell membrane</location>
        <topology evidence="1">Multi-pass membrane protein</topology>
    </subcellularLocation>
</comment>
<feature type="transmembrane region" description="Helical" evidence="8">
    <location>
        <begin position="291"/>
        <end position="313"/>
    </location>
</feature>
<keyword evidence="7 8" id="KW-0472">Membrane</keyword>
<keyword evidence="3" id="KW-0813">Transport</keyword>
<evidence type="ECO:0000256" key="4">
    <source>
        <dbReference type="ARBA" id="ARBA00022475"/>
    </source>
</evidence>
<keyword evidence="10" id="KW-1185">Reference proteome</keyword>
<dbReference type="PANTHER" id="PTHR30472:SF24">
    <property type="entry name" value="FERRIC ENTEROBACTIN TRANSPORT SYSTEM PERMEASE PROTEIN FEPG"/>
    <property type="match status" value="1"/>
</dbReference>
<dbReference type="PROSITE" id="PS51257">
    <property type="entry name" value="PROKAR_LIPOPROTEIN"/>
    <property type="match status" value="1"/>
</dbReference>
<feature type="transmembrane region" description="Helical" evidence="8">
    <location>
        <begin position="77"/>
        <end position="95"/>
    </location>
</feature>
<comment type="similarity">
    <text evidence="2">Belongs to the binding-protein-dependent transport system permease family. FecCD subfamily.</text>
</comment>
<dbReference type="GO" id="GO:0033214">
    <property type="term" value="P:siderophore-iron import into cell"/>
    <property type="evidence" value="ECO:0007669"/>
    <property type="project" value="TreeGrafter"/>
</dbReference>
<gene>
    <name evidence="9" type="ORF">DNH61_18060</name>
</gene>
<dbReference type="AlphaFoldDB" id="A0A2W1L4M8"/>
<dbReference type="SUPFAM" id="SSF81345">
    <property type="entry name" value="ABC transporter involved in vitamin B12 uptake, BtuC"/>
    <property type="match status" value="1"/>
</dbReference>
<feature type="transmembrane region" description="Helical" evidence="8">
    <location>
        <begin position="320"/>
        <end position="341"/>
    </location>
</feature>
<evidence type="ECO:0000256" key="8">
    <source>
        <dbReference type="SAM" id="Phobius"/>
    </source>
</evidence>
<dbReference type="OrthoDB" id="9811721at2"/>
<dbReference type="EMBL" id="QKRB01000053">
    <property type="protein sequence ID" value="PZD94316.1"/>
    <property type="molecule type" value="Genomic_DNA"/>
</dbReference>
<feature type="transmembrane region" description="Helical" evidence="8">
    <location>
        <begin position="252"/>
        <end position="279"/>
    </location>
</feature>
<dbReference type="FunFam" id="1.10.3470.10:FF:000001">
    <property type="entry name" value="Vitamin B12 ABC transporter permease BtuC"/>
    <property type="match status" value="1"/>
</dbReference>
<feature type="transmembrane region" description="Helical" evidence="8">
    <location>
        <begin position="164"/>
        <end position="184"/>
    </location>
</feature>
<dbReference type="InterPro" id="IPR037294">
    <property type="entry name" value="ABC_BtuC-like"/>
</dbReference>
<keyword evidence="6 8" id="KW-1133">Transmembrane helix</keyword>
<evidence type="ECO:0000256" key="7">
    <source>
        <dbReference type="ARBA" id="ARBA00023136"/>
    </source>
</evidence>
<comment type="caution">
    <text evidence="9">The sequence shown here is derived from an EMBL/GenBank/DDBJ whole genome shotgun (WGS) entry which is preliminary data.</text>
</comment>
<evidence type="ECO:0000256" key="2">
    <source>
        <dbReference type="ARBA" id="ARBA00007935"/>
    </source>
</evidence>
<dbReference type="GO" id="GO:0005886">
    <property type="term" value="C:plasma membrane"/>
    <property type="evidence" value="ECO:0007669"/>
    <property type="project" value="UniProtKB-SubCell"/>
</dbReference>
<evidence type="ECO:0000313" key="9">
    <source>
        <dbReference type="EMBL" id="PZD94316.1"/>
    </source>
</evidence>
<name>A0A2W1L4M8_9BACL</name>
<dbReference type="RefSeq" id="WP_111148085.1">
    <property type="nucleotide sequence ID" value="NZ_QKRB01000053.1"/>
</dbReference>
<dbReference type="GO" id="GO:0022857">
    <property type="term" value="F:transmembrane transporter activity"/>
    <property type="evidence" value="ECO:0007669"/>
    <property type="project" value="InterPro"/>
</dbReference>
<accession>A0A2W1L4M8</accession>